<dbReference type="Proteomes" id="UP000583454">
    <property type="component" value="Unassembled WGS sequence"/>
</dbReference>
<gene>
    <name evidence="1" type="ORF">HNR00_003542</name>
</gene>
<accession>A0A840ZP52</accession>
<evidence type="ECO:0000313" key="2">
    <source>
        <dbReference type="Proteomes" id="UP000583454"/>
    </source>
</evidence>
<name>A0A840ZP52_9HYPH</name>
<dbReference type="RefSeq" id="WP_183571583.1">
    <property type="nucleotide sequence ID" value="NZ_JACHOP010000017.1"/>
</dbReference>
<dbReference type="AlphaFoldDB" id="A0A840ZP52"/>
<reference evidence="1 2" key="1">
    <citation type="submission" date="2020-08" db="EMBL/GenBank/DDBJ databases">
        <title>Genomic Encyclopedia of Type Strains, Phase IV (KMG-IV): sequencing the most valuable type-strain genomes for metagenomic binning, comparative biology and taxonomic classification.</title>
        <authorList>
            <person name="Goeker M."/>
        </authorList>
    </citation>
    <scope>NUCLEOTIDE SEQUENCE [LARGE SCALE GENOMIC DNA]</scope>
    <source>
        <strain evidence="1 2">DSM 2163</strain>
    </source>
</reference>
<protein>
    <submittedName>
        <fullName evidence="1">Uncharacterized protein</fullName>
    </submittedName>
</protein>
<keyword evidence="2" id="KW-1185">Reference proteome</keyword>
<organism evidence="1 2">
    <name type="scientific">Methylorubrum rhodinum</name>
    <dbReference type="NCBI Taxonomy" id="29428"/>
    <lineage>
        <taxon>Bacteria</taxon>
        <taxon>Pseudomonadati</taxon>
        <taxon>Pseudomonadota</taxon>
        <taxon>Alphaproteobacteria</taxon>
        <taxon>Hyphomicrobiales</taxon>
        <taxon>Methylobacteriaceae</taxon>
        <taxon>Methylorubrum</taxon>
    </lineage>
</organism>
<evidence type="ECO:0000313" key="1">
    <source>
        <dbReference type="EMBL" id="MBB5758815.1"/>
    </source>
</evidence>
<sequence length="191" mass="19829">MCAPFSPTDTAVTSEPALTSLDLADAAGRTCVAIAGIVEIVRRIAIDDATGAQLGPRGAHHAVLARMRFEEEVIALRATLCNALAGTAVTYAGETDFARALTDRIERNNRAILSTAMRRVDTAEAADAALTANAHDRGDAITAALYGTTAIAPCADLTREADRFDYGKSAAANASFAHGTHERGFVSPAAA</sequence>
<dbReference type="EMBL" id="JACHOP010000017">
    <property type="protein sequence ID" value="MBB5758815.1"/>
    <property type="molecule type" value="Genomic_DNA"/>
</dbReference>
<comment type="caution">
    <text evidence="1">The sequence shown here is derived from an EMBL/GenBank/DDBJ whole genome shotgun (WGS) entry which is preliminary data.</text>
</comment>
<proteinExistence type="predicted"/>